<dbReference type="CDD" id="cd10917">
    <property type="entry name" value="CE4_NodB_like_6s_7s"/>
    <property type="match status" value="1"/>
</dbReference>
<comment type="caution">
    <text evidence="3">The sequence shown here is derived from an EMBL/GenBank/DDBJ whole genome shotgun (WGS) entry which is preliminary data.</text>
</comment>
<sequence length="241" mass="26584">MVPPPAVVEPDVESLVGRASGSPPRPERGSGGGPARPPGGGAPTGAGVPVVSRVPVEERVVFLTIDDGGEKDPAFLRLVGQRDLPVSAFLTDQSVGEEYGYFRRLRTLGAGIHNHTLEHPDLRTLSYAQQRAEICGQQRVLTRQMGVAPRFFRPPYGSYNQDTLRAARDCGLQAVVLWTLEAWAGRIDYQNRDRQLRPGDIILSHFRGPAEWGGTMNDMTRRVLREAREQGFTVARLEDYL</sequence>
<dbReference type="AlphaFoldDB" id="A0A0T6LLA9"/>
<dbReference type="STRING" id="76728.AQ490_08610"/>
<reference evidence="3 4" key="1">
    <citation type="submission" date="2015-10" db="EMBL/GenBank/DDBJ databases">
        <title>Draft genome sequence of pyrrolomycin-producing Streptomyces vitaminophilus.</title>
        <authorList>
            <person name="Graham D.E."/>
            <person name="Mahan K.M."/>
            <person name="Klingeman D.M."/>
            <person name="Hettich R.L."/>
            <person name="Parry R.J."/>
        </authorList>
    </citation>
    <scope>NUCLEOTIDE SEQUENCE [LARGE SCALE GENOMIC DNA]</scope>
    <source>
        <strain evidence="3 4">ATCC 31673</strain>
    </source>
</reference>
<dbReference type="InterPro" id="IPR002509">
    <property type="entry name" value="NODB_dom"/>
</dbReference>
<dbReference type="InterPro" id="IPR050248">
    <property type="entry name" value="Polysacc_deacetylase_ArnD"/>
</dbReference>
<dbReference type="Gene3D" id="3.20.20.370">
    <property type="entry name" value="Glycoside hydrolase/deacetylase"/>
    <property type="match status" value="1"/>
</dbReference>
<dbReference type="EMBL" id="LLZU01000038">
    <property type="protein sequence ID" value="KRV46838.1"/>
    <property type="molecule type" value="Genomic_DNA"/>
</dbReference>
<feature type="compositionally biased region" description="Gly residues" evidence="1">
    <location>
        <begin position="29"/>
        <end position="44"/>
    </location>
</feature>
<dbReference type="eggNOG" id="COG0726">
    <property type="taxonomic scope" value="Bacteria"/>
</dbReference>
<dbReference type="Pfam" id="PF01522">
    <property type="entry name" value="Polysacc_deac_1"/>
    <property type="match status" value="1"/>
</dbReference>
<dbReference type="PROSITE" id="PS51677">
    <property type="entry name" value="NODB"/>
    <property type="match status" value="1"/>
</dbReference>
<name>A0A0T6LLA9_WENVI</name>
<dbReference type="SUPFAM" id="SSF88713">
    <property type="entry name" value="Glycoside hydrolase/deacetylase"/>
    <property type="match status" value="1"/>
</dbReference>
<evidence type="ECO:0000313" key="3">
    <source>
        <dbReference type="EMBL" id="KRV46838.1"/>
    </source>
</evidence>
<accession>A0A0T6LLA9</accession>
<gene>
    <name evidence="3" type="ORF">AQ490_08610</name>
</gene>
<protein>
    <recommendedName>
        <fullName evidence="2">NodB homology domain-containing protein</fullName>
    </recommendedName>
</protein>
<dbReference type="GO" id="GO:0005975">
    <property type="term" value="P:carbohydrate metabolic process"/>
    <property type="evidence" value="ECO:0007669"/>
    <property type="project" value="InterPro"/>
</dbReference>
<evidence type="ECO:0000256" key="1">
    <source>
        <dbReference type="SAM" id="MobiDB-lite"/>
    </source>
</evidence>
<evidence type="ECO:0000313" key="4">
    <source>
        <dbReference type="Proteomes" id="UP000050867"/>
    </source>
</evidence>
<proteinExistence type="predicted"/>
<dbReference type="PANTHER" id="PTHR10587:SF134">
    <property type="entry name" value="SECRETED PROTEIN"/>
    <property type="match status" value="1"/>
</dbReference>
<dbReference type="PANTHER" id="PTHR10587">
    <property type="entry name" value="GLYCOSYL TRANSFERASE-RELATED"/>
    <property type="match status" value="1"/>
</dbReference>
<dbReference type="GO" id="GO:0016810">
    <property type="term" value="F:hydrolase activity, acting on carbon-nitrogen (but not peptide) bonds"/>
    <property type="evidence" value="ECO:0007669"/>
    <property type="project" value="InterPro"/>
</dbReference>
<dbReference type="Proteomes" id="UP000050867">
    <property type="component" value="Unassembled WGS sequence"/>
</dbReference>
<dbReference type="InterPro" id="IPR011330">
    <property type="entry name" value="Glyco_hydro/deAcase_b/a-brl"/>
</dbReference>
<evidence type="ECO:0000259" key="2">
    <source>
        <dbReference type="PROSITE" id="PS51677"/>
    </source>
</evidence>
<feature type="domain" description="NodB homology" evidence="2">
    <location>
        <begin position="59"/>
        <end position="241"/>
    </location>
</feature>
<organism evidence="3 4">
    <name type="scientific">Wenjunlia vitaminophila</name>
    <name type="common">Streptomyces vitaminophilus</name>
    <dbReference type="NCBI Taxonomy" id="76728"/>
    <lineage>
        <taxon>Bacteria</taxon>
        <taxon>Bacillati</taxon>
        <taxon>Actinomycetota</taxon>
        <taxon>Actinomycetes</taxon>
        <taxon>Kitasatosporales</taxon>
        <taxon>Streptomycetaceae</taxon>
        <taxon>Wenjunlia</taxon>
    </lineage>
</organism>
<keyword evidence="4" id="KW-1185">Reference proteome</keyword>
<feature type="region of interest" description="Disordered" evidence="1">
    <location>
        <begin position="1"/>
        <end position="49"/>
    </location>
</feature>